<reference evidence="3" key="1">
    <citation type="journal article" date="2014" name="Front. Microbiol.">
        <title>High frequency of phylogenetically diverse reductive dehalogenase-homologous genes in deep subseafloor sedimentary metagenomes.</title>
        <authorList>
            <person name="Kawai M."/>
            <person name="Futagami T."/>
            <person name="Toyoda A."/>
            <person name="Takaki Y."/>
            <person name="Nishi S."/>
            <person name="Hori S."/>
            <person name="Arai W."/>
            <person name="Tsubouchi T."/>
            <person name="Morono Y."/>
            <person name="Uchiyama I."/>
            <person name="Ito T."/>
            <person name="Fujiyama A."/>
            <person name="Inagaki F."/>
            <person name="Takami H."/>
        </authorList>
    </citation>
    <scope>NUCLEOTIDE SEQUENCE</scope>
    <source>
        <strain evidence="3">Expedition CK06-06</strain>
    </source>
</reference>
<dbReference type="SUPFAM" id="SSF51735">
    <property type="entry name" value="NAD(P)-binding Rossmann-fold domains"/>
    <property type="match status" value="1"/>
</dbReference>
<dbReference type="InterPro" id="IPR036291">
    <property type="entry name" value="NAD(P)-bd_dom_sf"/>
</dbReference>
<dbReference type="Pfam" id="PF01370">
    <property type="entry name" value="Epimerase"/>
    <property type="match status" value="1"/>
</dbReference>
<dbReference type="Gene3D" id="3.40.50.720">
    <property type="entry name" value="NAD(P)-binding Rossmann-like Domain"/>
    <property type="match status" value="1"/>
</dbReference>
<feature type="non-terminal residue" evidence="3">
    <location>
        <position position="174"/>
    </location>
</feature>
<accession>X0W4E5</accession>
<gene>
    <name evidence="3" type="ORF">S01H1_54553</name>
</gene>
<protein>
    <recommendedName>
        <fullName evidence="2">NAD-dependent epimerase/dehydratase domain-containing protein</fullName>
    </recommendedName>
</protein>
<evidence type="ECO:0000256" key="1">
    <source>
        <dbReference type="ARBA" id="ARBA00007637"/>
    </source>
</evidence>
<name>X0W4E5_9ZZZZ</name>
<dbReference type="AlphaFoldDB" id="X0W4E5"/>
<organism evidence="3">
    <name type="scientific">marine sediment metagenome</name>
    <dbReference type="NCBI Taxonomy" id="412755"/>
    <lineage>
        <taxon>unclassified sequences</taxon>
        <taxon>metagenomes</taxon>
        <taxon>ecological metagenomes</taxon>
    </lineage>
</organism>
<feature type="domain" description="NAD-dependent epimerase/dehydratase" evidence="2">
    <location>
        <begin position="4"/>
        <end position="171"/>
    </location>
</feature>
<comment type="caution">
    <text evidence="3">The sequence shown here is derived from an EMBL/GenBank/DDBJ whole genome shotgun (WGS) entry which is preliminary data.</text>
</comment>
<evidence type="ECO:0000313" key="3">
    <source>
        <dbReference type="EMBL" id="GAG18192.1"/>
    </source>
</evidence>
<sequence>MKKVLITGISGFMGNSLKNFIERSLPSYEVYGIDISLSRPTGRYFRGDINNRKFLRKIIKKIGPQYIFHLAGLTKAKDLSRLITANTLTTHSLLDSMLALKNLKARIIIPGTAAEYGRVSQKDMPVKETHPLRPVNPYGFSKACQTLLALNYSKKGLNIVIGRVFNVSGWGTPD</sequence>
<dbReference type="EMBL" id="BARS01035409">
    <property type="protein sequence ID" value="GAG18192.1"/>
    <property type="molecule type" value="Genomic_DNA"/>
</dbReference>
<dbReference type="PANTHER" id="PTHR43000">
    <property type="entry name" value="DTDP-D-GLUCOSE 4,6-DEHYDRATASE-RELATED"/>
    <property type="match status" value="1"/>
</dbReference>
<dbReference type="InterPro" id="IPR001509">
    <property type="entry name" value="Epimerase_deHydtase"/>
</dbReference>
<proteinExistence type="inferred from homology"/>
<evidence type="ECO:0000259" key="2">
    <source>
        <dbReference type="Pfam" id="PF01370"/>
    </source>
</evidence>
<comment type="similarity">
    <text evidence="1">Belongs to the NAD(P)-dependent epimerase/dehydratase family.</text>
</comment>